<sequence>MSLPNDLQSRKRKAAEKKEDIILNAKVKGIEHTNHVGKLVRKLTTEDDCRCSRFHCFEKIPEAERRQIMKNFNDMTSKNKQDSHLSGLIALHIIACRHPQVSNHENSKEHSASYAYDVRLTGMDVPICHKDFISIHGIRKHRVNRLQQSLVTTGQSPKDQRGRHENRPTKIQNAVMHLIECHINSFQARKSHYSLHDNPHRRSLPEHLAVAKMHNCLFKNITSMFLRKSIDWFLRHLVSVLVTLADTQEESCILEKEKTLHLKRADAYRAAKKKYTLRVKQGSIHFLSFDYMQNLPLPHITINVVFCSRQLWYNIFGVHNLGDDSVTMYSYCEHEGKKGPNEVTSMLLDKINHNREDEIKELVLTRDRCPGQNNNSTTMHFIYCLAHVLKVYDKVTYIFPVRGHTYMPNDQDFSLIGHKKKSTASAELPVDWDSVIFNARKCPTSFSLDIMRYDDFKDIKAETGPFFLKTPKSPLQIKEARVVQVVKGESTLRIKITHSGPWATQIVHSRQPLVPYLDIPALYQCNAGIKSAKANDLAKLMAYLECPANRVFYDVICVGPLNGSSNNTVSDFEVDENDNSSGCDS</sequence>
<dbReference type="Pfam" id="PF25273">
    <property type="entry name" value="DUF7869"/>
    <property type="match status" value="1"/>
</dbReference>
<evidence type="ECO:0000313" key="3">
    <source>
        <dbReference type="Proteomes" id="UP001159363"/>
    </source>
</evidence>
<name>A0ABQ9HGW7_9NEOP</name>
<feature type="domain" description="DUF7869" evidence="1">
    <location>
        <begin position="310"/>
        <end position="422"/>
    </location>
</feature>
<gene>
    <name evidence="2" type="ORF">PR048_015420</name>
</gene>
<dbReference type="Proteomes" id="UP001159363">
    <property type="component" value="Chromosome 4"/>
</dbReference>
<dbReference type="PANTHER" id="PTHR10773">
    <property type="entry name" value="DNA-DIRECTED RNA POLYMERASES I, II, AND III SUBUNIT RPABC2"/>
    <property type="match status" value="1"/>
</dbReference>
<dbReference type="PANTHER" id="PTHR10773:SF19">
    <property type="match status" value="1"/>
</dbReference>
<dbReference type="EMBL" id="JARBHB010000005">
    <property type="protein sequence ID" value="KAJ8883576.1"/>
    <property type="molecule type" value="Genomic_DNA"/>
</dbReference>
<evidence type="ECO:0000259" key="1">
    <source>
        <dbReference type="Pfam" id="PF25273"/>
    </source>
</evidence>
<accession>A0ABQ9HGW7</accession>
<evidence type="ECO:0000313" key="2">
    <source>
        <dbReference type="EMBL" id="KAJ8883576.1"/>
    </source>
</evidence>
<organism evidence="2 3">
    <name type="scientific">Dryococelus australis</name>
    <dbReference type="NCBI Taxonomy" id="614101"/>
    <lineage>
        <taxon>Eukaryota</taxon>
        <taxon>Metazoa</taxon>
        <taxon>Ecdysozoa</taxon>
        <taxon>Arthropoda</taxon>
        <taxon>Hexapoda</taxon>
        <taxon>Insecta</taxon>
        <taxon>Pterygota</taxon>
        <taxon>Neoptera</taxon>
        <taxon>Polyneoptera</taxon>
        <taxon>Phasmatodea</taxon>
        <taxon>Verophasmatodea</taxon>
        <taxon>Anareolatae</taxon>
        <taxon>Phasmatidae</taxon>
        <taxon>Eurycanthinae</taxon>
        <taxon>Dryococelus</taxon>
    </lineage>
</organism>
<proteinExistence type="predicted"/>
<protein>
    <recommendedName>
        <fullName evidence="1">DUF7869 domain-containing protein</fullName>
    </recommendedName>
</protein>
<comment type="caution">
    <text evidence="2">The sequence shown here is derived from an EMBL/GenBank/DDBJ whole genome shotgun (WGS) entry which is preliminary data.</text>
</comment>
<dbReference type="InterPro" id="IPR057191">
    <property type="entry name" value="DUF7869"/>
</dbReference>
<keyword evidence="3" id="KW-1185">Reference proteome</keyword>
<reference evidence="2 3" key="1">
    <citation type="submission" date="2023-02" db="EMBL/GenBank/DDBJ databases">
        <title>LHISI_Scaffold_Assembly.</title>
        <authorList>
            <person name="Stuart O.P."/>
            <person name="Cleave R."/>
            <person name="Magrath M.J.L."/>
            <person name="Mikheyev A.S."/>
        </authorList>
    </citation>
    <scope>NUCLEOTIDE SEQUENCE [LARGE SCALE GENOMIC DNA]</scope>
    <source>
        <strain evidence="2">Daus_M_001</strain>
        <tissue evidence="2">Leg muscle</tissue>
    </source>
</reference>